<keyword evidence="1 3" id="KW-0807">Transducer</keyword>
<dbReference type="EMBL" id="VDGI01000006">
    <property type="protein sequence ID" value="TQR20388.1"/>
    <property type="molecule type" value="Genomic_DNA"/>
</dbReference>
<keyword evidence="7" id="KW-1185">Reference proteome</keyword>
<dbReference type="InterPro" id="IPR004089">
    <property type="entry name" value="MCPsignal_dom"/>
</dbReference>
<dbReference type="Pfam" id="PF00015">
    <property type="entry name" value="MCPsignal"/>
    <property type="match status" value="1"/>
</dbReference>
<dbReference type="PROSITE" id="PS50111">
    <property type="entry name" value="CHEMOTAXIS_TRANSDUC_2"/>
    <property type="match status" value="1"/>
</dbReference>
<sequence>MKRKSLSTKMALILITVMLCLFVAVSALFTMSTLKTVQDSIRSQAVTTADYLASKVDGDKYKEFIEKPVESDTYWELRDHLINALDSTGVLYLYTLKADVNSVEIMIDGYPKGTEGAATIGQKTTGTTYEDVSAVLEGESVSTKVINDPEFGRYLSAFSPIKDSNGDIVGILAVDIAAENVVGIQNSLLKTTIPIVALIFLVIILVLSAIFFIYTKRTLAPLGIVSEALGDFAEGKWTVASKKVDSIKLKSNNEISALAKSFMASYERLSAVMKEMTNHSTQVLKSSTQLFQTIEKTMDTNRVINANMVELAEGSAKSLQNSEESVTALEEMSIGIQKIADSGNDMSNTSNEVTSFIGKGYEESKRVVEQIKEVQKMVHQTGGKVEELSGQSKQIQEITNVMTGIAEQTNLLALNAAIEAARAGESGKGFAVVADEVRRLAEQSKQSAEEIRTLIENFEHVTDEVSSVMAATSSKVTEGTKAVQEIGQMLEQIVQTISHINVEIQDTSAVTEEMSAGSEQILAAFENIKAFARDAATQTIEVASSTEEQTNAMGSLEKMSDELQKVAHSLSKLIDKFE</sequence>
<evidence type="ECO:0000256" key="3">
    <source>
        <dbReference type="PROSITE-ProRule" id="PRU00284"/>
    </source>
</evidence>
<evidence type="ECO:0000313" key="6">
    <source>
        <dbReference type="EMBL" id="TQR20388.1"/>
    </source>
</evidence>
<dbReference type="RefSeq" id="WP_142642084.1">
    <property type="nucleotide sequence ID" value="NZ_VDGI01000006.1"/>
</dbReference>
<dbReference type="AlphaFoldDB" id="A0A544TSG2"/>
<feature type="domain" description="Methyl-accepting transducer" evidence="5">
    <location>
        <begin position="293"/>
        <end position="529"/>
    </location>
</feature>
<dbReference type="CDD" id="cd11386">
    <property type="entry name" value="MCP_signal"/>
    <property type="match status" value="1"/>
</dbReference>
<evidence type="ECO:0000259" key="5">
    <source>
        <dbReference type="PROSITE" id="PS50111"/>
    </source>
</evidence>
<reference evidence="6 7" key="1">
    <citation type="submission" date="2019-06" db="EMBL/GenBank/DDBJ databases">
        <title>Psychrobacillus vulpis sp. nov., a new species isolated from feces of a red fox that inhabits in The Tablas de Daimiel Natural Park, Albacete, Spain.</title>
        <authorList>
            <person name="Rodriguez M."/>
            <person name="Reina J.C."/>
            <person name="Bejar V."/>
            <person name="Llamas I."/>
        </authorList>
    </citation>
    <scope>NUCLEOTIDE SEQUENCE [LARGE SCALE GENOMIC DNA]</scope>
    <source>
        <strain evidence="6 7">Z8</strain>
    </source>
</reference>
<dbReference type="SMART" id="SM00283">
    <property type="entry name" value="MA"/>
    <property type="match status" value="1"/>
</dbReference>
<dbReference type="Proteomes" id="UP000316626">
    <property type="component" value="Unassembled WGS sequence"/>
</dbReference>
<comment type="similarity">
    <text evidence="2">Belongs to the methyl-accepting chemotaxis (MCP) protein family.</text>
</comment>
<dbReference type="OrthoDB" id="369835at2"/>
<dbReference type="PRINTS" id="PR00260">
    <property type="entry name" value="CHEMTRNSDUCR"/>
</dbReference>
<protein>
    <submittedName>
        <fullName evidence="6">HAMP domain-containing protein</fullName>
    </submittedName>
</protein>
<dbReference type="Gene3D" id="6.10.340.10">
    <property type="match status" value="1"/>
</dbReference>
<evidence type="ECO:0000256" key="2">
    <source>
        <dbReference type="ARBA" id="ARBA00029447"/>
    </source>
</evidence>
<evidence type="ECO:0000256" key="4">
    <source>
        <dbReference type="SAM" id="Phobius"/>
    </source>
</evidence>
<dbReference type="InterPro" id="IPR029151">
    <property type="entry name" value="Sensor-like_sf"/>
</dbReference>
<name>A0A544TSG2_9BACI</name>
<dbReference type="GO" id="GO:0004888">
    <property type="term" value="F:transmembrane signaling receptor activity"/>
    <property type="evidence" value="ECO:0007669"/>
    <property type="project" value="InterPro"/>
</dbReference>
<keyword evidence="4" id="KW-1133">Transmembrane helix</keyword>
<comment type="caution">
    <text evidence="6">The sequence shown here is derived from an EMBL/GenBank/DDBJ whole genome shotgun (WGS) entry which is preliminary data.</text>
</comment>
<gene>
    <name evidence="6" type="ORF">FG384_08085</name>
</gene>
<dbReference type="GO" id="GO:0016020">
    <property type="term" value="C:membrane"/>
    <property type="evidence" value="ECO:0007669"/>
    <property type="project" value="InterPro"/>
</dbReference>
<dbReference type="SUPFAM" id="SSF103190">
    <property type="entry name" value="Sensory domain-like"/>
    <property type="match status" value="1"/>
</dbReference>
<dbReference type="GO" id="GO:0006935">
    <property type="term" value="P:chemotaxis"/>
    <property type="evidence" value="ECO:0007669"/>
    <property type="project" value="InterPro"/>
</dbReference>
<evidence type="ECO:0000313" key="7">
    <source>
        <dbReference type="Proteomes" id="UP000316626"/>
    </source>
</evidence>
<evidence type="ECO:0000256" key="1">
    <source>
        <dbReference type="ARBA" id="ARBA00023224"/>
    </source>
</evidence>
<feature type="transmembrane region" description="Helical" evidence="4">
    <location>
        <begin position="193"/>
        <end position="214"/>
    </location>
</feature>
<dbReference type="GO" id="GO:0007165">
    <property type="term" value="P:signal transduction"/>
    <property type="evidence" value="ECO:0007669"/>
    <property type="project" value="UniProtKB-KW"/>
</dbReference>
<dbReference type="InterPro" id="IPR004090">
    <property type="entry name" value="Chemotax_Me-accpt_rcpt"/>
</dbReference>
<organism evidence="6 7">
    <name type="scientific">Psychrobacillus vulpis</name>
    <dbReference type="NCBI Taxonomy" id="2325572"/>
    <lineage>
        <taxon>Bacteria</taxon>
        <taxon>Bacillati</taxon>
        <taxon>Bacillota</taxon>
        <taxon>Bacilli</taxon>
        <taxon>Bacillales</taxon>
        <taxon>Bacillaceae</taxon>
        <taxon>Psychrobacillus</taxon>
    </lineage>
</organism>
<keyword evidence="4" id="KW-0812">Transmembrane</keyword>
<proteinExistence type="inferred from homology"/>
<keyword evidence="4" id="KW-0472">Membrane</keyword>
<accession>A0A544TSG2</accession>
<dbReference type="Gene3D" id="1.10.287.950">
    <property type="entry name" value="Methyl-accepting chemotaxis protein"/>
    <property type="match status" value="1"/>
</dbReference>
<dbReference type="PANTHER" id="PTHR32089:SF112">
    <property type="entry name" value="LYSOZYME-LIKE PROTEIN-RELATED"/>
    <property type="match status" value="1"/>
</dbReference>
<dbReference type="PANTHER" id="PTHR32089">
    <property type="entry name" value="METHYL-ACCEPTING CHEMOTAXIS PROTEIN MCPB"/>
    <property type="match status" value="1"/>
</dbReference>
<dbReference type="SUPFAM" id="SSF58104">
    <property type="entry name" value="Methyl-accepting chemotaxis protein (MCP) signaling domain"/>
    <property type="match status" value="1"/>
</dbReference>